<reference evidence="3 4" key="1">
    <citation type="submission" date="2019-02" db="EMBL/GenBank/DDBJ databases">
        <title>Genome sequencing of the rare red list fungi Antrodiella citrinella (Flaviporus citrinellus).</title>
        <authorList>
            <person name="Buettner E."/>
            <person name="Kellner H."/>
        </authorList>
    </citation>
    <scope>NUCLEOTIDE SEQUENCE [LARGE SCALE GENOMIC DNA]</scope>
    <source>
        <strain evidence="3 4">DSM 108506</strain>
    </source>
</reference>
<dbReference type="AlphaFoldDB" id="A0A4S4MYW9"/>
<gene>
    <name evidence="3" type="ORF">EUX98_g2486</name>
</gene>
<dbReference type="PANTHER" id="PTHR42834">
    <property type="entry name" value="ENDONUCLEASE/EXONUCLEASE/PHOSPHATASE FAMILY PROTEIN (AFU_ORTHOLOGUE AFUA_3G09210)"/>
    <property type="match status" value="1"/>
</dbReference>
<dbReference type="InterPro" id="IPR036691">
    <property type="entry name" value="Endo/exonu/phosph_ase_sf"/>
</dbReference>
<evidence type="ECO:0000313" key="4">
    <source>
        <dbReference type="Proteomes" id="UP000308730"/>
    </source>
</evidence>
<dbReference type="Gene3D" id="3.60.10.10">
    <property type="entry name" value="Endonuclease/exonuclease/phosphatase"/>
    <property type="match status" value="1"/>
</dbReference>
<accession>A0A4S4MYW9</accession>
<feature type="compositionally biased region" description="Basic and acidic residues" evidence="1">
    <location>
        <begin position="478"/>
        <end position="488"/>
    </location>
</feature>
<protein>
    <recommendedName>
        <fullName evidence="2">Endonuclease/exonuclease/phosphatase domain-containing protein</fullName>
    </recommendedName>
</protein>
<dbReference type="InterPro" id="IPR005135">
    <property type="entry name" value="Endo/exonuclease/phosphatase"/>
</dbReference>
<name>A0A4S4MYW9_9APHY</name>
<evidence type="ECO:0000256" key="1">
    <source>
        <dbReference type="SAM" id="MobiDB-lite"/>
    </source>
</evidence>
<dbReference type="EMBL" id="SGPM01000039">
    <property type="protein sequence ID" value="THH31712.1"/>
    <property type="molecule type" value="Genomic_DNA"/>
</dbReference>
<dbReference type="CDD" id="cd04486">
    <property type="entry name" value="YhcR_OBF_like"/>
    <property type="match status" value="1"/>
</dbReference>
<feature type="domain" description="Endonuclease/exonuclease/phosphatase" evidence="2">
    <location>
        <begin position="318"/>
        <end position="606"/>
    </location>
</feature>
<evidence type="ECO:0000259" key="2">
    <source>
        <dbReference type="Pfam" id="PF03372"/>
    </source>
</evidence>
<dbReference type="OrthoDB" id="47488at2759"/>
<sequence>MMATAFNAVTAVKITDIQGVAYQSPLAGQWVHNVTGVVTAKDRYGFWISGEASDDSRASSGLRVYSSLVASHVRPGDSISLSGRVAEYRQGSNPNDLLLTELELPTDLLLLSSGHTVQPVVLSKAGDRAPPATRLSAHDVGPDGWLSIPNNVTRVESANATLEPDKYGLDFWESLEGMVVTIPTPTTSGFPDRFGSLWVYGDWDIQGKNERGGLTITFVDNTPDAHSGTVLLGRPLDGTRLPKSAVGTSLSDVTGVVTYQFGYYHILPLTAPNVLSAPQAEAAPATILAGLDPCQITIGDYNVENMGPRSQHIPRIADHIVNYLHAPDIVFLQEIQDDSGSRNNGVTSANKTLAALVKAISNVQGLHPHAASSTKPAYSFVDVPPEDNVDGGKPGSNIRVAYLWRSDKVSLLPGLRGTATQATEVIEESEGEFTLNLNPGRIDPTSLAWEESRKPLAAAWQTTTGERFFTVNVHFSSKRDSSSQHGDARPPVNGHADRRTHQANVTAAFVESILAKDANASIIFGGDMNDFVQTRSVFSALTSVLNDINDVSNIDPVERYTYVYEQNTQEIDHVFVSDAVAQRGTQVQHVHVNTWAQTTAARASDHDPTVAKVWVCDAPAPPGDAHGGWYQGLWNQFIPVLLYPSTIVFKLMGM</sequence>
<dbReference type="Proteomes" id="UP000308730">
    <property type="component" value="Unassembled WGS sequence"/>
</dbReference>
<keyword evidence="4" id="KW-1185">Reference proteome</keyword>
<comment type="caution">
    <text evidence="3">The sequence shown here is derived from an EMBL/GenBank/DDBJ whole genome shotgun (WGS) entry which is preliminary data.</text>
</comment>
<dbReference type="Pfam" id="PF03372">
    <property type="entry name" value="Exo_endo_phos"/>
    <property type="match status" value="1"/>
</dbReference>
<proteinExistence type="predicted"/>
<evidence type="ECO:0000313" key="3">
    <source>
        <dbReference type="EMBL" id="THH31712.1"/>
    </source>
</evidence>
<feature type="region of interest" description="Disordered" evidence="1">
    <location>
        <begin position="478"/>
        <end position="500"/>
    </location>
</feature>
<dbReference type="GO" id="GO:0003824">
    <property type="term" value="F:catalytic activity"/>
    <property type="evidence" value="ECO:0007669"/>
    <property type="project" value="InterPro"/>
</dbReference>
<organism evidence="3 4">
    <name type="scientific">Antrodiella citrinella</name>
    <dbReference type="NCBI Taxonomy" id="2447956"/>
    <lineage>
        <taxon>Eukaryota</taxon>
        <taxon>Fungi</taxon>
        <taxon>Dikarya</taxon>
        <taxon>Basidiomycota</taxon>
        <taxon>Agaricomycotina</taxon>
        <taxon>Agaricomycetes</taxon>
        <taxon>Polyporales</taxon>
        <taxon>Steccherinaceae</taxon>
        <taxon>Antrodiella</taxon>
    </lineage>
</organism>
<dbReference type="PANTHER" id="PTHR42834:SF1">
    <property type="entry name" value="ENDONUCLEASE_EXONUCLEASE_PHOSPHATASE FAMILY PROTEIN (AFU_ORTHOLOGUE AFUA_3G09210)"/>
    <property type="match status" value="1"/>
</dbReference>
<dbReference type="SUPFAM" id="SSF56219">
    <property type="entry name" value="DNase I-like"/>
    <property type="match status" value="1"/>
</dbReference>